<dbReference type="SUPFAM" id="SSF81301">
    <property type="entry name" value="Nucleotidyltransferase"/>
    <property type="match status" value="1"/>
</dbReference>
<evidence type="ECO:0000256" key="1">
    <source>
        <dbReference type="SAM" id="MobiDB-lite"/>
    </source>
</evidence>
<dbReference type="GO" id="GO:0031123">
    <property type="term" value="P:RNA 3'-end processing"/>
    <property type="evidence" value="ECO:0007669"/>
    <property type="project" value="TreeGrafter"/>
</dbReference>
<reference evidence="3 4" key="1">
    <citation type="journal article" date="2014" name="Genome Biol. Evol.">
        <title>The secreted proteins of Achlya hypogyna and Thraustotheca clavata identify the ancestral oomycete secretome and reveal gene acquisitions by horizontal gene transfer.</title>
        <authorList>
            <person name="Misner I."/>
            <person name="Blouin N."/>
            <person name="Leonard G."/>
            <person name="Richards T.A."/>
            <person name="Lane C.E."/>
        </authorList>
    </citation>
    <scope>NUCLEOTIDE SEQUENCE [LARGE SCALE GENOMIC DNA]</scope>
    <source>
        <strain evidence="3 4">ATCC 48635</strain>
    </source>
</reference>
<dbReference type="GO" id="GO:0016779">
    <property type="term" value="F:nucleotidyltransferase activity"/>
    <property type="evidence" value="ECO:0007669"/>
    <property type="project" value="TreeGrafter"/>
</dbReference>
<dbReference type="GO" id="GO:0005737">
    <property type="term" value="C:cytoplasm"/>
    <property type="evidence" value="ECO:0007669"/>
    <property type="project" value="UniProtKB-SubCell"/>
</dbReference>
<gene>
    <name evidence="3" type="ORF">ACHHYP_01336</name>
</gene>
<dbReference type="CDD" id="cd05402">
    <property type="entry name" value="NT_PAP_TUTase"/>
    <property type="match status" value="1"/>
</dbReference>
<dbReference type="EMBL" id="JNBR01000010">
    <property type="protein sequence ID" value="OQS01335.1"/>
    <property type="molecule type" value="Genomic_DNA"/>
</dbReference>
<dbReference type="Proteomes" id="UP000243579">
    <property type="component" value="Unassembled WGS sequence"/>
</dbReference>
<protein>
    <submittedName>
        <fullName evidence="3">Poly(A) polymerase</fullName>
    </submittedName>
</protein>
<dbReference type="InterPro" id="IPR054708">
    <property type="entry name" value="MTPAP-like_central"/>
</dbReference>
<feature type="domain" description="Poly(A) RNA polymerase mitochondrial-like central palm" evidence="2">
    <location>
        <begin position="456"/>
        <end position="517"/>
    </location>
</feature>
<dbReference type="OrthoDB" id="407432at2759"/>
<feature type="compositionally biased region" description="Low complexity" evidence="1">
    <location>
        <begin position="802"/>
        <end position="813"/>
    </location>
</feature>
<dbReference type="AlphaFoldDB" id="A0A1V9ZTJ9"/>
<sequence length="835" mass="91456">MTDKMQQDAPLPVADEFLLEEDDIFTAMQAMDDEAEPHEDGDAFQAAVAWMDKMSARGNTEHRDEAPEDVLLRVMDDRTKHNLLRPLPKRMHDLAWLRPMDPIFARSLLSRSQGMGDSQTLTSGPHVWFVKRGMEFVDVLRVLLKVPTDVTVELHEETTFRALDLTVQLTEWLWALTPTKLSTLVHGEVVETTAELVLAMCSGRNWVRLQQWSGGLDRFQETNPRGHDVTKLARLLDDARQLMVLVAQEHVPFQATLQVPRLCADKLGALDTSILNYYNHTHVDVGDEARRRDVVAGLEKVVKQRFDRKCELHLYGSSLSLFGSKGCDIDISVVRKGSDPAMGQQGVGAARRHYDDVLAAAGLSTRCAEALEQLVGEEAKAKAAYDKMLARCPADRKKTPAKIATQLKQAIAFYRAWHGLVLMAQRVAGAGGSSTPDDVVTAKKAIRAAIGDIEVQRKSMYRLSAAITQAGCTVQQMILGARVPIIKFKHLASGLEGDICLGNTLPTKNTLLLRTYGDLDPRVRPLVLAVKHWAKARLINDASMGTLSSYSYVLLVIHVLQQAGVLPNLQDPALLEQLRVPPQELNGCNVAFCHDVARVQAVARLPDTRGMSVGALLAHFFAYLEAFDWCGSSVAVHRTALLSKEARWGAKRKAWRMSIEDPFELDRDLGVVLQLPGQQRILDEISRAVRLLVGQGASFEALVEPAEKAATKKEKKEMEKAARQEKRKQKNTKSNPKAAADTKATYEGKAASDSTAGNEKALGDAAAKKSRRNRKLKAVPSTTPLPALVAASSTTPPPAPVAAPNVVAASTPVLSGSGPSKPKKARRGKKPPATA</sequence>
<dbReference type="InterPro" id="IPR043519">
    <property type="entry name" value="NT_sf"/>
</dbReference>
<organism evidence="3 4">
    <name type="scientific">Achlya hypogyna</name>
    <name type="common">Oomycete</name>
    <name type="synonym">Protoachlya hypogyna</name>
    <dbReference type="NCBI Taxonomy" id="1202772"/>
    <lineage>
        <taxon>Eukaryota</taxon>
        <taxon>Sar</taxon>
        <taxon>Stramenopiles</taxon>
        <taxon>Oomycota</taxon>
        <taxon>Saprolegniomycetes</taxon>
        <taxon>Saprolegniales</taxon>
        <taxon>Achlyaceae</taxon>
        <taxon>Achlya</taxon>
    </lineage>
</organism>
<dbReference type="Gene3D" id="3.30.460.10">
    <property type="entry name" value="Beta Polymerase, domain 2"/>
    <property type="match status" value="1"/>
</dbReference>
<dbReference type="STRING" id="1202772.A0A1V9ZTJ9"/>
<feature type="compositionally biased region" description="Basic and acidic residues" evidence="1">
    <location>
        <begin position="706"/>
        <end position="724"/>
    </location>
</feature>
<dbReference type="PANTHER" id="PTHR12271">
    <property type="entry name" value="POLY A POLYMERASE CID PAP -RELATED"/>
    <property type="match status" value="1"/>
</dbReference>
<feature type="region of interest" description="Disordered" evidence="1">
    <location>
        <begin position="706"/>
        <end position="835"/>
    </location>
</feature>
<evidence type="ECO:0000313" key="3">
    <source>
        <dbReference type="EMBL" id="OQS01335.1"/>
    </source>
</evidence>
<dbReference type="Pfam" id="PF22600">
    <property type="entry name" value="MTPAP-like_central"/>
    <property type="match status" value="2"/>
</dbReference>
<feature type="domain" description="Poly(A) RNA polymerase mitochondrial-like central palm" evidence="2">
    <location>
        <begin position="270"/>
        <end position="338"/>
    </location>
</feature>
<proteinExistence type="predicted"/>
<name>A0A1V9ZTJ9_ACHHY</name>
<feature type="compositionally biased region" description="Basic residues" evidence="1">
    <location>
        <begin position="821"/>
        <end position="835"/>
    </location>
</feature>
<evidence type="ECO:0000259" key="2">
    <source>
        <dbReference type="Pfam" id="PF22600"/>
    </source>
</evidence>
<dbReference type="Gene3D" id="1.10.1410.10">
    <property type="match status" value="1"/>
</dbReference>
<keyword evidence="4" id="KW-1185">Reference proteome</keyword>
<comment type="caution">
    <text evidence="3">The sequence shown here is derived from an EMBL/GenBank/DDBJ whole genome shotgun (WGS) entry which is preliminary data.</text>
</comment>
<feature type="compositionally biased region" description="Basic residues" evidence="1">
    <location>
        <begin position="768"/>
        <end position="777"/>
    </location>
</feature>
<dbReference type="PANTHER" id="PTHR12271:SF40">
    <property type="entry name" value="POLY(A) RNA POLYMERASE GLD2"/>
    <property type="match status" value="1"/>
</dbReference>
<accession>A0A1V9ZTJ9</accession>
<dbReference type="GO" id="GO:0046872">
    <property type="term" value="F:metal ion binding"/>
    <property type="evidence" value="ECO:0007669"/>
    <property type="project" value="UniProtKB-KW"/>
</dbReference>
<dbReference type="SUPFAM" id="SSF81631">
    <property type="entry name" value="PAP/OAS1 substrate-binding domain"/>
    <property type="match status" value="1"/>
</dbReference>
<evidence type="ECO:0000313" key="4">
    <source>
        <dbReference type="Proteomes" id="UP000243579"/>
    </source>
</evidence>